<evidence type="ECO:0000256" key="1">
    <source>
        <dbReference type="SAM" id="MobiDB-lite"/>
    </source>
</evidence>
<dbReference type="NCBIfam" id="NF038015">
    <property type="entry name" value="AztD"/>
    <property type="match status" value="1"/>
</dbReference>
<evidence type="ECO:0000313" key="4">
    <source>
        <dbReference type="Proteomes" id="UP000321181"/>
    </source>
</evidence>
<gene>
    <name evidence="3" type="ORF">CAE01nite_17870</name>
</gene>
<keyword evidence="2" id="KW-0732">Signal</keyword>
<feature type="signal peptide" evidence="2">
    <location>
        <begin position="1"/>
        <end position="26"/>
    </location>
</feature>
<proteinExistence type="predicted"/>
<dbReference type="RefSeq" id="WP_146903017.1">
    <property type="nucleotide sequence ID" value="NZ_BAAARM010000003.1"/>
</dbReference>
<sequence length="434" mass="45497">MPTLRTHRRSLLAAAAAPLLLLTACGTGGEPAAPGAAAPASADTAQDRQDGASEATEAAASSPRLALTYDGGVQVLDATTLEVLADEPLEGFTRLNPAGDGRHVLVSAGGGFHVLDAGAWEEPHGDHAHFYTARPHLTGTVLAAQEPGHVVTHAGRTVLFDDGTGDVTAFDSADLEHPDRVERTYTTPAVHHGVAVELSDGRLVVSEGTEEGRSGIRVLDAQNQEIAADDRCPDVHGETVAADETVVLGCTDGVLVYRDGVLTKVQSPDPYGRIGNQFGTQDSPVVLGDYKSDPDAEVDPTTRVSLIDTRTATMRLVDLPSSYWYRSLGRGENGEGVVLGTDGALHVVDTAAGAVVRSVPVIDPWEVSENWQDPQPQVFTMQGSAYITDPAAQAVHAVDIETGEVWATADLDVVPNELTGTTGEAEDHAPHDRG</sequence>
<dbReference type="Gene3D" id="2.130.10.10">
    <property type="entry name" value="YVTN repeat-like/Quinoprotein amine dehydrogenase"/>
    <property type="match status" value="1"/>
</dbReference>
<dbReference type="PROSITE" id="PS51257">
    <property type="entry name" value="PROKAR_LIPOPROTEIN"/>
    <property type="match status" value="1"/>
</dbReference>
<evidence type="ECO:0000256" key="2">
    <source>
        <dbReference type="SAM" id="SignalP"/>
    </source>
</evidence>
<dbReference type="InterPro" id="IPR011044">
    <property type="entry name" value="Quino_amine_DH_bsu"/>
</dbReference>
<dbReference type="EMBL" id="BJYY01000013">
    <property type="protein sequence ID" value="GEO34062.1"/>
    <property type="molecule type" value="Genomic_DNA"/>
</dbReference>
<dbReference type="AlphaFoldDB" id="A0A512DC50"/>
<protein>
    <recommendedName>
        <fullName evidence="5">Lipoprotein</fullName>
    </recommendedName>
</protein>
<dbReference type="SUPFAM" id="SSF50969">
    <property type="entry name" value="YVTN repeat-like/Quinoprotein amine dehydrogenase"/>
    <property type="match status" value="1"/>
</dbReference>
<dbReference type="InterPro" id="IPR047697">
    <property type="entry name" value="AztD-like"/>
</dbReference>
<evidence type="ECO:0008006" key="5">
    <source>
        <dbReference type="Google" id="ProtNLM"/>
    </source>
</evidence>
<dbReference type="InterPro" id="IPR006311">
    <property type="entry name" value="TAT_signal"/>
</dbReference>
<organism evidence="3 4">
    <name type="scientific">Cellulomonas aerilata</name>
    <dbReference type="NCBI Taxonomy" id="515326"/>
    <lineage>
        <taxon>Bacteria</taxon>
        <taxon>Bacillati</taxon>
        <taxon>Actinomycetota</taxon>
        <taxon>Actinomycetes</taxon>
        <taxon>Micrococcales</taxon>
        <taxon>Cellulomonadaceae</taxon>
        <taxon>Cellulomonas</taxon>
    </lineage>
</organism>
<accession>A0A512DC50</accession>
<feature type="compositionally biased region" description="Low complexity" evidence="1">
    <location>
        <begin position="31"/>
        <end position="44"/>
    </location>
</feature>
<feature type="region of interest" description="Disordered" evidence="1">
    <location>
        <begin position="31"/>
        <end position="59"/>
    </location>
</feature>
<comment type="caution">
    <text evidence="3">The sequence shown here is derived from an EMBL/GenBank/DDBJ whole genome shotgun (WGS) entry which is preliminary data.</text>
</comment>
<evidence type="ECO:0000313" key="3">
    <source>
        <dbReference type="EMBL" id="GEO34062.1"/>
    </source>
</evidence>
<keyword evidence="4" id="KW-1185">Reference proteome</keyword>
<dbReference type="InterPro" id="IPR015943">
    <property type="entry name" value="WD40/YVTN_repeat-like_dom_sf"/>
</dbReference>
<reference evidence="3 4" key="1">
    <citation type="submission" date="2019-07" db="EMBL/GenBank/DDBJ databases">
        <title>Whole genome shotgun sequence of Cellulomonas aerilata NBRC 106308.</title>
        <authorList>
            <person name="Hosoyama A."/>
            <person name="Uohara A."/>
            <person name="Ohji S."/>
            <person name="Ichikawa N."/>
        </authorList>
    </citation>
    <scope>NUCLEOTIDE SEQUENCE [LARGE SCALE GENOMIC DNA]</scope>
    <source>
        <strain evidence="3 4">NBRC 106308</strain>
    </source>
</reference>
<name>A0A512DC50_9CELL</name>
<feature type="chain" id="PRO_5039494751" description="Lipoprotein" evidence="2">
    <location>
        <begin position="27"/>
        <end position="434"/>
    </location>
</feature>
<dbReference type="Proteomes" id="UP000321181">
    <property type="component" value="Unassembled WGS sequence"/>
</dbReference>
<dbReference type="PROSITE" id="PS51318">
    <property type="entry name" value="TAT"/>
    <property type="match status" value="1"/>
</dbReference>
<dbReference type="OrthoDB" id="3250815at2"/>